<keyword evidence="3 5" id="KW-0378">Hydrolase</keyword>
<evidence type="ECO:0000256" key="1">
    <source>
        <dbReference type="ARBA" id="ARBA00013279"/>
    </source>
</evidence>
<dbReference type="InterPro" id="IPR051299">
    <property type="entry name" value="AB_hydrolase_lip/est"/>
</dbReference>
<dbReference type="EC" id="3.1.1.3" evidence="1"/>
<protein>
    <recommendedName>
        <fullName evidence="1">triacylglycerol lipase</fullName>
        <ecNumber evidence="1">3.1.1.3</ecNumber>
    </recommendedName>
</protein>
<gene>
    <name evidence="5" type="primary">lip2</name>
</gene>
<proteinExistence type="predicted"/>
<dbReference type="AlphaFoldDB" id="Q875G9"/>
<dbReference type="InterPro" id="IPR002921">
    <property type="entry name" value="Fungal_lipase-type"/>
</dbReference>
<keyword evidence="2" id="KW-0732">Signal</keyword>
<dbReference type="ESTHER" id="cande-LIP2">
    <property type="family name" value="Lipase_3"/>
</dbReference>
<dbReference type="PANTHER" id="PTHR46640:SF1">
    <property type="entry name" value="FUNGAL LIPASE-LIKE DOMAIN-CONTAINING PROTEIN-RELATED"/>
    <property type="match status" value="1"/>
</dbReference>
<dbReference type="PANTHER" id="PTHR46640">
    <property type="entry name" value="TRIACYLGLYCEROL LIPASE, PUTATIVE (AFU_ORTHOLOGUE AFUA_6G06510)-RELATED"/>
    <property type="match status" value="1"/>
</dbReference>
<evidence type="ECO:0000256" key="2">
    <source>
        <dbReference type="ARBA" id="ARBA00022729"/>
    </source>
</evidence>
<feature type="domain" description="Fungal lipase-type" evidence="4">
    <location>
        <begin position="104"/>
        <end position="265"/>
    </location>
</feature>
<dbReference type="EMBL" id="AJ428394">
    <property type="protein sequence ID" value="CAD21429.1"/>
    <property type="molecule type" value="Genomic_DNA"/>
</dbReference>
<dbReference type="Pfam" id="PF01764">
    <property type="entry name" value="Lipase_3"/>
    <property type="match status" value="1"/>
</dbReference>
<dbReference type="InterPro" id="IPR029058">
    <property type="entry name" value="AB_hydrolase_fold"/>
</dbReference>
<accession>Q875G9</accession>
<dbReference type="GO" id="GO:0004806">
    <property type="term" value="F:triacylglycerol lipase activity"/>
    <property type="evidence" value="ECO:0007669"/>
    <property type="project" value="UniProtKB-EC"/>
</dbReference>
<evidence type="ECO:0000256" key="3">
    <source>
        <dbReference type="ARBA" id="ARBA00022801"/>
    </source>
</evidence>
<dbReference type="CDD" id="cd00519">
    <property type="entry name" value="Lipase_3"/>
    <property type="match status" value="1"/>
</dbReference>
<dbReference type="GO" id="GO:0006629">
    <property type="term" value="P:lipid metabolic process"/>
    <property type="evidence" value="ECO:0007669"/>
    <property type="project" value="InterPro"/>
</dbReference>
<reference evidence="5" key="1">
    <citation type="submission" date="2002-01" db="EMBL/GenBank/DDBJ databases">
        <title>Molecular cloning of three triacylglycerol lipase encoding genes from Candida deformans.</title>
        <authorList>
            <person name="Bigey F."/>
            <person name="Tuery K."/>
            <person name="Bougard D."/>
            <person name="Nicaud J.M."/>
            <person name="Moulin G."/>
        </authorList>
    </citation>
    <scope>NUCLEOTIDE SEQUENCE</scope>
    <source>
        <strain evidence="5">C.B.S. 2071</strain>
    </source>
</reference>
<evidence type="ECO:0000259" key="4">
    <source>
        <dbReference type="Pfam" id="PF01764"/>
    </source>
</evidence>
<evidence type="ECO:0000313" key="5">
    <source>
        <dbReference type="EMBL" id="CAD21429.1"/>
    </source>
</evidence>
<dbReference type="SUPFAM" id="SSF53474">
    <property type="entry name" value="alpha/beta-Hydrolases"/>
    <property type="match status" value="1"/>
</dbReference>
<organism evidence="5">
    <name type="scientific">Yarrowia deformans</name>
    <dbReference type="NCBI Taxonomy" id="1608523"/>
    <lineage>
        <taxon>Eukaryota</taxon>
        <taxon>Fungi</taxon>
        <taxon>Dikarya</taxon>
        <taxon>Ascomycota</taxon>
        <taxon>Saccharomycotina</taxon>
        <taxon>Dipodascomycetes</taxon>
        <taxon>Dipodascales</taxon>
        <taxon>Dipodascales incertae sedis</taxon>
        <taxon>Yarrowia</taxon>
    </lineage>
</organism>
<dbReference type="Gene3D" id="3.40.50.1820">
    <property type="entry name" value="alpha/beta hydrolase"/>
    <property type="match status" value="1"/>
</dbReference>
<sequence>MVNFGARIKDFFSVLLFGAASTSSSSKTALVSQGFYDAALDFSHLSNVAYCVHAPITPLKDDFSCGQSCVHFPDMELVTTFGGDQFSTSITGYLALDHVKKEKYVVFRGTFSIPDAITDIRFQQSSFLVNVPALNTFAPNDPSGEAQIDCKECKIHDGFSRAFTETLHNIGPVLQQHLDSYPEYQLYVTGHSLGAAMALLAGTSIKLQGYDPIVINYGQPRVGNRAFADYISTLWFGNGDGLEINRQRRMYRMTHWNDVFVGLPNWDGYTHSSGEVYIKGKWVNPALRDVFSCAGGENPECYRSTFNLLAQINLLQNHLCYIDYIGFCALNVGRREVNELQTDLPSYTGPYRYGNKTEEDFVREGLELAQ</sequence>
<name>Q875G9_9ASCO</name>